<keyword evidence="5" id="KW-0012">Acyltransferase</keyword>
<keyword evidence="6" id="KW-1185">Reference proteome</keyword>
<comment type="subcellular location">
    <subcellularLocation>
        <location evidence="1">Membrane</location>
    </subcellularLocation>
</comment>
<comment type="similarity">
    <text evidence="2">Belongs to the acyltransferase 3 family.</text>
</comment>
<proteinExistence type="inferred from homology"/>
<dbReference type="GO" id="GO:0016747">
    <property type="term" value="F:acyltransferase activity, transferring groups other than amino-acyl groups"/>
    <property type="evidence" value="ECO:0007669"/>
    <property type="project" value="InterPro"/>
</dbReference>
<comment type="caution">
    <text evidence="5">The sequence shown here is derived from an EMBL/GenBank/DDBJ whole genome shotgun (WGS) entry which is preliminary data.</text>
</comment>
<feature type="transmembrane region" description="Helical" evidence="3">
    <location>
        <begin position="169"/>
        <end position="189"/>
    </location>
</feature>
<dbReference type="RefSeq" id="WP_088001297.1">
    <property type="nucleotide sequence ID" value="NZ_BMHB01000002.1"/>
</dbReference>
<feature type="transmembrane region" description="Helical" evidence="3">
    <location>
        <begin position="310"/>
        <end position="327"/>
    </location>
</feature>
<keyword evidence="3" id="KW-1133">Transmembrane helix</keyword>
<gene>
    <name evidence="5" type="ORF">GCM10007380_34260</name>
</gene>
<dbReference type="PANTHER" id="PTHR23028">
    <property type="entry name" value="ACETYLTRANSFERASE"/>
    <property type="match status" value="1"/>
</dbReference>
<dbReference type="AlphaFoldDB" id="A0A8J3AV29"/>
<sequence length="388" mass="44078">MNQLDSIRGLAAFCVLISHSFSLFTLPVVIDKLLKATGVINAHGAVMLFFVLSGFVLSLPFLKEDKIEYTSYMIKRLFRIYVPYLVSISFAIILSQIFLSNKIGSVSGYIDSQWKTVLNGKLLLEHIYFIGNIHADSFNGVIWTLIHELRIALIFPFIVILIKRLNWKISILLCFALTSIKVLDIVFQIQKSNGFHSSYIDTLSYISLFIFGVLLAKHKTDAISFFKKLTFIKKVLFFMISILLFNFSGLIIFDLLVLTKFSVFSKFGLIIQEYGMGLGAVGFFIIAIGSSKVEKALMAKPISFVGKISFSLYLYHPLVLLSCIHLFYYTLPFWSICIITIVFSLVVAYTTWKFIEVPSMRLGRSLAKRVSTSQSNRIKSQQMLTKNQ</sequence>
<evidence type="ECO:0000259" key="4">
    <source>
        <dbReference type="Pfam" id="PF01757"/>
    </source>
</evidence>
<feature type="transmembrane region" description="Helical" evidence="3">
    <location>
        <begin position="7"/>
        <end position="30"/>
    </location>
</feature>
<feature type="transmembrane region" description="Helical" evidence="3">
    <location>
        <begin position="141"/>
        <end position="162"/>
    </location>
</feature>
<keyword evidence="3" id="KW-0472">Membrane</keyword>
<keyword evidence="5" id="KW-0808">Transferase</keyword>
<dbReference type="InterPro" id="IPR002656">
    <property type="entry name" value="Acyl_transf_3_dom"/>
</dbReference>
<accession>A0A8J3AV29</accession>
<dbReference type="InterPro" id="IPR050879">
    <property type="entry name" value="Acyltransferase_3"/>
</dbReference>
<evidence type="ECO:0000313" key="5">
    <source>
        <dbReference type="EMBL" id="GGI16698.1"/>
    </source>
</evidence>
<evidence type="ECO:0000256" key="3">
    <source>
        <dbReference type="SAM" id="Phobius"/>
    </source>
</evidence>
<dbReference type="PANTHER" id="PTHR23028:SF134">
    <property type="entry name" value="PUTATIVE (AFU_ORTHOLOGUE AFUA_4G08520)-RELATED"/>
    <property type="match status" value="1"/>
</dbReference>
<dbReference type="OrthoDB" id="290051at2"/>
<evidence type="ECO:0000313" key="6">
    <source>
        <dbReference type="Proteomes" id="UP000626244"/>
    </source>
</evidence>
<feature type="transmembrane region" description="Helical" evidence="3">
    <location>
        <begin position="195"/>
        <end position="215"/>
    </location>
</feature>
<name>A0A8J3AV29_9BACI</name>
<dbReference type="Proteomes" id="UP000626244">
    <property type="component" value="Unassembled WGS sequence"/>
</dbReference>
<feature type="domain" description="Acyltransferase 3" evidence="4">
    <location>
        <begin position="3"/>
        <end position="351"/>
    </location>
</feature>
<dbReference type="Pfam" id="PF01757">
    <property type="entry name" value="Acyl_transf_3"/>
    <property type="match status" value="1"/>
</dbReference>
<feature type="transmembrane region" description="Helical" evidence="3">
    <location>
        <begin position="82"/>
        <end position="99"/>
    </location>
</feature>
<reference evidence="6" key="1">
    <citation type="journal article" date="2019" name="Int. J. Syst. Evol. Microbiol.">
        <title>The Global Catalogue of Microorganisms (GCM) 10K type strain sequencing project: providing services to taxonomists for standard genome sequencing and annotation.</title>
        <authorList>
            <consortium name="The Broad Institute Genomics Platform"/>
            <consortium name="The Broad Institute Genome Sequencing Center for Infectious Disease"/>
            <person name="Wu L."/>
            <person name="Ma J."/>
        </authorList>
    </citation>
    <scope>NUCLEOTIDE SEQUENCE [LARGE SCALE GENOMIC DNA]</scope>
    <source>
        <strain evidence="6">CGMCC 1.14993</strain>
    </source>
</reference>
<feature type="transmembrane region" description="Helical" evidence="3">
    <location>
        <begin position="269"/>
        <end position="289"/>
    </location>
</feature>
<feature type="transmembrane region" description="Helical" evidence="3">
    <location>
        <begin position="42"/>
        <end position="62"/>
    </location>
</feature>
<keyword evidence="3" id="KW-0812">Transmembrane</keyword>
<protein>
    <submittedName>
        <fullName evidence="5">Acyltransferase</fullName>
    </submittedName>
</protein>
<feature type="transmembrane region" description="Helical" evidence="3">
    <location>
        <begin position="333"/>
        <end position="355"/>
    </location>
</feature>
<evidence type="ECO:0000256" key="1">
    <source>
        <dbReference type="ARBA" id="ARBA00004370"/>
    </source>
</evidence>
<dbReference type="EMBL" id="BMHB01000002">
    <property type="protein sequence ID" value="GGI16698.1"/>
    <property type="molecule type" value="Genomic_DNA"/>
</dbReference>
<evidence type="ECO:0000256" key="2">
    <source>
        <dbReference type="ARBA" id="ARBA00007400"/>
    </source>
</evidence>
<organism evidence="5 6">
    <name type="scientific">Gottfriedia solisilvae</name>
    <dbReference type="NCBI Taxonomy" id="1516104"/>
    <lineage>
        <taxon>Bacteria</taxon>
        <taxon>Bacillati</taxon>
        <taxon>Bacillota</taxon>
        <taxon>Bacilli</taxon>
        <taxon>Bacillales</taxon>
        <taxon>Bacillaceae</taxon>
        <taxon>Gottfriedia</taxon>
    </lineage>
</organism>
<feature type="transmembrane region" description="Helical" evidence="3">
    <location>
        <begin position="235"/>
        <end position="257"/>
    </location>
</feature>